<comment type="catalytic activity">
    <reaction evidence="1">
        <text>3-hydroxy-2-methylpropanoyl-CoA + H2O = 3-hydroxy-2-methylpropanoate + CoA + H(+)</text>
        <dbReference type="Rhea" id="RHEA:20888"/>
        <dbReference type="ChEBI" id="CHEBI:11805"/>
        <dbReference type="ChEBI" id="CHEBI:15377"/>
        <dbReference type="ChEBI" id="CHEBI:15378"/>
        <dbReference type="ChEBI" id="CHEBI:57287"/>
        <dbReference type="ChEBI" id="CHEBI:57340"/>
        <dbReference type="EC" id="3.1.2.4"/>
    </reaction>
</comment>
<evidence type="ECO:0000313" key="3">
    <source>
        <dbReference type="Proteomes" id="UP001187192"/>
    </source>
</evidence>
<evidence type="ECO:0000256" key="1">
    <source>
        <dbReference type="RuleBase" id="RU369070"/>
    </source>
</evidence>
<comment type="function">
    <text evidence="1">Hydrolyzes 3-hydroxyisobutyryl-CoA (HIBYL-CoA), a saline catabolite. Has high activity toward isobutyryl-CoA. Could be an isobutyryl-CoA dehydrogenase that functions in valine catabolism.</text>
</comment>
<evidence type="ECO:0000313" key="2">
    <source>
        <dbReference type="EMBL" id="GMN66991.1"/>
    </source>
</evidence>
<keyword evidence="1" id="KW-0378">Hydrolase</keyword>
<dbReference type="GO" id="GO:0003860">
    <property type="term" value="F:3-hydroxyisobutyryl-CoA hydrolase activity"/>
    <property type="evidence" value="ECO:0007669"/>
    <property type="project" value="UniProtKB-UniRule"/>
</dbReference>
<protein>
    <recommendedName>
        <fullName evidence="1">3-hydroxyisobutyryl-CoA hydrolase</fullName>
        <shortName evidence="1">HIB-CoA hydrolase</shortName>
        <shortName evidence="1">HIBYL-CoA-H</shortName>
        <ecNumber evidence="1">3.1.2.4</ecNumber>
    </recommendedName>
    <alternativeName>
        <fullName evidence="1">3-hydroxyisobutyryl-coenzyme A hydrolase</fullName>
    </alternativeName>
</protein>
<dbReference type="EC" id="3.1.2.4" evidence="1"/>
<dbReference type="Gene3D" id="3.90.226.10">
    <property type="entry name" value="2-enoyl-CoA Hydratase, Chain A, domain 1"/>
    <property type="match status" value="1"/>
</dbReference>
<dbReference type="EMBL" id="BTGU01000389">
    <property type="protein sequence ID" value="GMN66991.1"/>
    <property type="molecule type" value="Genomic_DNA"/>
</dbReference>
<keyword evidence="3" id="KW-1185">Reference proteome</keyword>
<dbReference type="PANTHER" id="PTHR43176:SF3">
    <property type="entry name" value="3-HYDROXYISOBUTYRYL-COA HYDROLASE, MITOCHONDRIAL"/>
    <property type="match status" value="1"/>
</dbReference>
<name>A0AA88E6X6_FICCA</name>
<accession>A0AA88E6X6</accession>
<dbReference type="InterPro" id="IPR032259">
    <property type="entry name" value="HIBYL-CoA-H"/>
</dbReference>
<comment type="similarity">
    <text evidence="1">Belongs to the enoyl-CoA hydratase/isomerase family.</text>
</comment>
<sequence>MAFHVMQRQLSKDFVEGCRTLILDEDKNHKPSKLELISESMVDQYFSKANDDEWGELKLPARSNFPVYAISKI</sequence>
<dbReference type="AlphaFoldDB" id="A0AA88E6X6"/>
<dbReference type="GO" id="GO:0006574">
    <property type="term" value="P:L-valine catabolic process"/>
    <property type="evidence" value="ECO:0007669"/>
    <property type="project" value="UniProtKB-UniRule"/>
</dbReference>
<organism evidence="2 3">
    <name type="scientific">Ficus carica</name>
    <name type="common">Common fig</name>
    <dbReference type="NCBI Taxonomy" id="3494"/>
    <lineage>
        <taxon>Eukaryota</taxon>
        <taxon>Viridiplantae</taxon>
        <taxon>Streptophyta</taxon>
        <taxon>Embryophyta</taxon>
        <taxon>Tracheophyta</taxon>
        <taxon>Spermatophyta</taxon>
        <taxon>Magnoliopsida</taxon>
        <taxon>eudicotyledons</taxon>
        <taxon>Gunneridae</taxon>
        <taxon>Pentapetalae</taxon>
        <taxon>rosids</taxon>
        <taxon>fabids</taxon>
        <taxon>Rosales</taxon>
        <taxon>Moraceae</taxon>
        <taxon>Ficeae</taxon>
        <taxon>Ficus</taxon>
    </lineage>
</organism>
<comment type="pathway">
    <text evidence="1">Amino-acid degradation; L-valine degradation.</text>
</comment>
<dbReference type="Proteomes" id="UP001187192">
    <property type="component" value="Unassembled WGS sequence"/>
</dbReference>
<dbReference type="PANTHER" id="PTHR43176">
    <property type="entry name" value="3-HYDROXYISOBUTYRYL-COA HYDROLASE-RELATED"/>
    <property type="match status" value="1"/>
</dbReference>
<reference evidence="2" key="1">
    <citation type="submission" date="2023-07" db="EMBL/GenBank/DDBJ databases">
        <title>draft genome sequence of fig (Ficus carica).</title>
        <authorList>
            <person name="Takahashi T."/>
            <person name="Nishimura K."/>
        </authorList>
    </citation>
    <scope>NUCLEOTIDE SEQUENCE</scope>
</reference>
<gene>
    <name evidence="2" type="ORF">TIFTF001_036045</name>
</gene>
<proteinExistence type="inferred from homology"/>
<comment type="caution">
    <text evidence="2">The sequence shown here is derived from an EMBL/GenBank/DDBJ whole genome shotgun (WGS) entry which is preliminary data.</text>
</comment>